<name>A0A1I3SXD2_9HYPH</name>
<dbReference type="InterPro" id="IPR046817">
    <property type="entry name" value="MmeI_N"/>
</dbReference>
<protein>
    <recommendedName>
        <fullName evidence="1">MmeI-like N-terminal domain-containing protein</fullName>
    </recommendedName>
</protein>
<organism evidence="2 3">
    <name type="scientific">Aquamicrobium aerolatum DSM 21857</name>
    <dbReference type="NCBI Taxonomy" id="1121003"/>
    <lineage>
        <taxon>Bacteria</taxon>
        <taxon>Pseudomonadati</taxon>
        <taxon>Pseudomonadota</taxon>
        <taxon>Alphaproteobacteria</taxon>
        <taxon>Hyphomicrobiales</taxon>
        <taxon>Phyllobacteriaceae</taxon>
        <taxon>Aerobium</taxon>
    </lineage>
</organism>
<reference evidence="3" key="1">
    <citation type="submission" date="2016-10" db="EMBL/GenBank/DDBJ databases">
        <authorList>
            <person name="Varghese N."/>
            <person name="Submissions S."/>
        </authorList>
    </citation>
    <scope>NUCLEOTIDE SEQUENCE [LARGE SCALE GENOMIC DNA]</scope>
    <source>
        <strain evidence="3">DSM 21857</strain>
    </source>
</reference>
<dbReference type="AlphaFoldDB" id="A0A1I3SXD2"/>
<dbReference type="Proteomes" id="UP000242763">
    <property type="component" value="Unassembled WGS sequence"/>
</dbReference>
<feature type="domain" description="MmeI-like N-terminal" evidence="1">
    <location>
        <begin position="1"/>
        <end position="90"/>
    </location>
</feature>
<keyword evidence="3" id="KW-1185">Reference proteome</keyword>
<sequence length="100" mass="10779">MNPVEIEEQISQLASQPFDAAEFPYAFLEAFGNKDTTIKKLRSGASNKSDLGGVLQTNNIHIKVALPGEVTKTLAALKDSPATTRAKPSFWTRVVGIFSG</sequence>
<evidence type="ECO:0000259" key="1">
    <source>
        <dbReference type="Pfam" id="PF20464"/>
    </source>
</evidence>
<proteinExistence type="predicted"/>
<dbReference type="STRING" id="1121003.SAMN03080618_03475"/>
<evidence type="ECO:0000313" key="3">
    <source>
        <dbReference type="Proteomes" id="UP000242763"/>
    </source>
</evidence>
<dbReference type="Pfam" id="PF20464">
    <property type="entry name" value="MmeI_N"/>
    <property type="match status" value="1"/>
</dbReference>
<accession>A0A1I3SXD2</accession>
<dbReference type="EMBL" id="FORF01000036">
    <property type="protein sequence ID" value="SFJ62221.1"/>
    <property type="molecule type" value="Genomic_DNA"/>
</dbReference>
<evidence type="ECO:0000313" key="2">
    <source>
        <dbReference type="EMBL" id="SFJ62221.1"/>
    </source>
</evidence>
<gene>
    <name evidence="2" type="ORF">SAMN03080618_03475</name>
</gene>